<evidence type="ECO:0000313" key="2">
    <source>
        <dbReference type="EMBL" id="KAJ9586318.1"/>
    </source>
</evidence>
<organism evidence="2 3">
    <name type="scientific">Diploptera punctata</name>
    <name type="common">Pacific beetle cockroach</name>
    <dbReference type="NCBI Taxonomy" id="6984"/>
    <lineage>
        <taxon>Eukaryota</taxon>
        <taxon>Metazoa</taxon>
        <taxon>Ecdysozoa</taxon>
        <taxon>Arthropoda</taxon>
        <taxon>Hexapoda</taxon>
        <taxon>Insecta</taxon>
        <taxon>Pterygota</taxon>
        <taxon>Neoptera</taxon>
        <taxon>Polyneoptera</taxon>
        <taxon>Dictyoptera</taxon>
        <taxon>Blattodea</taxon>
        <taxon>Blaberoidea</taxon>
        <taxon>Blaberidae</taxon>
        <taxon>Diplopterinae</taxon>
        <taxon>Diploptera</taxon>
    </lineage>
</organism>
<protein>
    <recommendedName>
        <fullName evidence="4">Ribosomal protein S2</fullName>
    </recommendedName>
</protein>
<evidence type="ECO:0008006" key="4">
    <source>
        <dbReference type="Google" id="ProtNLM"/>
    </source>
</evidence>
<dbReference type="AlphaFoldDB" id="A0AAD8EDH9"/>
<dbReference type="InterPro" id="IPR005706">
    <property type="entry name" value="Ribosomal_uS2_bac/mit/plastid"/>
</dbReference>
<dbReference type="EMBL" id="JASPKZ010007173">
    <property type="protein sequence ID" value="KAJ9586318.1"/>
    <property type="molecule type" value="Genomic_DNA"/>
</dbReference>
<dbReference type="PANTHER" id="PTHR12534:SF0">
    <property type="entry name" value="SMALL RIBOSOMAL SUBUNIT PROTEIN US2M"/>
    <property type="match status" value="1"/>
</dbReference>
<comment type="similarity">
    <text evidence="1">Belongs to the universal ribosomal protein uS2 family.</text>
</comment>
<dbReference type="Pfam" id="PF00318">
    <property type="entry name" value="Ribosomal_S2"/>
    <property type="match status" value="1"/>
</dbReference>
<dbReference type="CDD" id="cd01425">
    <property type="entry name" value="RPS2"/>
    <property type="match status" value="1"/>
</dbReference>
<dbReference type="SUPFAM" id="SSF52313">
    <property type="entry name" value="Ribosomal protein S2"/>
    <property type="match status" value="1"/>
</dbReference>
<dbReference type="Gene3D" id="3.40.50.10490">
    <property type="entry name" value="Glucose-6-phosphate isomerase like protein, domain 1"/>
    <property type="match status" value="1"/>
</dbReference>
<accession>A0AAD8EDH9</accession>
<evidence type="ECO:0000313" key="3">
    <source>
        <dbReference type="Proteomes" id="UP001233999"/>
    </source>
</evidence>
<dbReference type="GO" id="GO:0006412">
    <property type="term" value="P:translation"/>
    <property type="evidence" value="ECO:0007669"/>
    <property type="project" value="InterPro"/>
</dbReference>
<gene>
    <name evidence="2" type="ORF">L9F63_020026</name>
</gene>
<dbReference type="Proteomes" id="UP001233999">
    <property type="component" value="Unassembled WGS sequence"/>
</dbReference>
<dbReference type="InterPro" id="IPR023591">
    <property type="entry name" value="Ribosomal_uS2_flav_dom_sf"/>
</dbReference>
<dbReference type="PANTHER" id="PTHR12534">
    <property type="entry name" value="30S RIBOSOMAL PROTEIN S2 PROKARYOTIC AND ORGANELLAR"/>
    <property type="match status" value="1"/>
</dbReference>
<name>A0AAD8EDH9_DIPPU</name>
<dbReference type="InterPro" id="IPR001865">
    <property type="entry name" value="Ribosomal_uS2"/>
</dbReference>
<dbReference type="GO" id="GO:0003735">
    <property type="term" value="F:structural constituent of ribosome"/>
    <property type="evidence" value="ECO:0007669"/>
    <property type="project" value="InterPro"/>
</dbReference>
<dbReference type="GO" id="GO:0005763">
    <property type="term" value="C:mitochondrial small ribosomal subunit"/>
    <property type="evidence" value="ECO:0007669"/>
    <property type="project" value="TreeGrafter"/>
</dbReference>
<reference evidence="2" key="1">
    <citation type="journal article" date="2023" name="IScience">
        <title>Live-bearing cockroach genome reveals convergent evolutionary mechanisms linked to viviparity in insects and beyond.</title>
        <authorList>
            <person name="Fouks B."/>
            <person name="Harrison M.C."/>
            <person name="Mikhailova A.A."/>
            <person name="Marchal E."/>
            <person name="English S."/>
            <person name="Carruthers M."/>
            <person name="Jennings E.C."/>
            <person name="Chiamaka E.L."/>
            <person name="Frigard R.A."/>
            <person name="Pippel M."/>
            <person name="Attardo G.M."/>
            <person name="Benoit J.B."/>
            <person name="Bornberg-Bauer E."/>
            <person name="Tobe S.S."/>
        </authorList>
    </citation>
    <scope>NUCLEOTIDE SEQUENCE</scope>
    <source>
        <strain evidence="2">Stay&amp;Tobe</strain>
    </source>
</reference>
<proteinExistence type="inferred from homology"/>
<comment type="caution">
    <text evidence="2">The sequence shown here is derived from an EMBL/GenBank/DDBJ whole genome shotgun (WGS) entry which is preliminary data.</text>
</comment>
<evidence type="ECO:0000256" key="1">
    <source>
        <dbReference type="ARBA" id="ARBA00006242"/>
    </source>
</evidence>
<keyword evidence="3" id="KW-1185">Reference proteome</keyword>
<sequence>MFLHNIGVTESAKMCIPTIGIVDTNCNPNLVTYPVPGNDDSPVSIELYCKLFREAIRRGKEYQKKMMETETTT</sequence>
<reference evidence="2" key="2">
    <citation type="submission" date="2023-05" db="EMBL/GenBank/DDBJ databases">
        <authorList>
            <person name="Fouks B."/>
        </authorList>
    </citation>
    <scope>NUCLEOTIDE SEQUENCE</scope>
    <source>
        <strain evidence="2">Stay&amp;Tobe</strain>
        <tissue evidence="2">Testes</tissue>
    </source>
</reference>